<reference evidence="2 3" key="1">
    <citation type="submission" date="2019-12" db="EMBL/GenBank/DDBJ databases">
        <title>Genomic-based taxomic classification of the family Erythrobacteraceae.</title>
        <authorList>
            <person name="Xu L."/>
        </authorList>
    </citation>
    <scope>NUCLEOTIDE SEQUENCE [LARGE SCALE GENOMIC DNA]</scope>
    <source>
        <strain evidence="2 3">RC4-10-4</strain>
    </source>
</reference>
<keyword evidence="3" id="KW-1185">Reference proteome</keyword>
<protein>
    <submittedName>
        <fullName evidence="2">MarR family transcriptional regulator</fullName>
    </submittedName>
</protein>
<dbReference type="GO" id="GO:0003700">
    <property type="term" value="F:DNA-binding transcription factor activity"/>
    <property type="evidence" value="ECO:0007669"/>
    <property type="project" value="InterPro"/>
</dbReference>
<dbReference type="GO" id="GO:0006950">
    <property type="term" value="P:response to stress"/>
    <property type="evidence" value="ECO:0007669"/>
    <property type="project" value="TreeGrafter"/>
</dbReference>
<dbReference type="EMBL" id="WTYH01000001">
    <property type="protein sequence ID" value="MXO94340.1"/>
    <property type="molecule type" value="Genomic_DNA"/>
</dbReference>
<dbReference type="InterPro" id="IPR036390">
    <property type="entry name" value="WH_DNA-bd_sf"/>
</dbReference>
<evidence type="ECO:0000259" key="1">
    <source>
        <dbReference type="PROSITE" id="PS50995"/>
    </source>
</evidence>
<dbReference type="AlphaFoldDB" id="A0A845A3W5"/>
<dbReference type="PROSITE" id="PS50995">
    <property type="entry name" value="HTH_MARR_2"/>
    <property type="match status" value="1"/>
</dbReference>
<gene>
    <name evidence="2" type="ORF">GRI62_12110</name>
</gene>
<sequence>MLQVGDVRLDTARRVEAGEAGAVGKLRHKSSPCARLYALLTITQDDRGTRALARAAAGPEGEDAEIGADIGALGDIVGFHIRLAHGAVYRHFTETFADLDLTQKQVSVLWLVDDHPGIAQIEVGRRLRMDRATTMTIVNRLQDRALMRRERFLSDGRKQALHLTADGITALDRAKQAIAAHESWLKSRFSDEEVEKLVEMLGRIHE</sequence>
<dbReference type="SMART" id="SM00347">
    <property type="entry name" value="HTH_MARR"/>
    <property type="match status" value="1"/>
</dbReference>
<dbReference type="InterPro" id="IPR039422">
    <property type="entry name" value="MarR/SlyA-like"/>
</dbReference>
<dbReference type="InterPro" id="IPR000835">
    <property type="entry name" value="HTH_MarR-typ"/>
</dbReference>
<dbReference type="InterPro" id="IPR036388">
    <property type="entry name" value="WH-like_DNA-bd_sf"/>
</dbReference>
<dbReference type="PRINTS" id="PR00598">
    <property type="entry name" value="HTHMARR"/>
</dbReference>
<dbReference type="PANTHER" id="PTHR33164">
    <property type="entry name" value="TRANSCRIPTIONAL REGULATOR, MARR FAMILY"/>
    <property type="match status" value="1"/>
</dbReference>
<name>A0A845A3W5_9SPHN</name>
<dbReference type="Pfam" id="PF12802">
    <property type="entry name" value="MarR_2"/>
    <property type="match status" value="1"/>
</dbReference>
<evidence type="ECO:0000313" key="2">
    <source>
        <dbReference type="EMBL" id="MXO94340.1"/>
    </source>
</evidence>
<dbReference type="SUPFAM" id="SSF46785">
    <property type="entry name" value="Winged helix' DNA-binding domain"/>
    <property type="match status" value="1"/>
</dbReference>
<accession>A0A845A3W5</accession>
<dbReference type="Proteomes" id="UP000460626">
    <property type="component" value="Unassembled WGS sequence"/>
</dbReference>
<comment type="caution">
    <text evidence="2">The sequence shown here is derived from an EMBL/GenBank/DDBJ whole genome shotgun (WGS) entry which is preliminary data.</text>
</comment>
<dbReference type="PANTHER" id="PTHR33164:SF89">
    <property type="entry name" value="MARR FAMILY REGULATORY PROTEIN"/>
    <property type="match status" value="1"/>
</dbReference>
<evidence type="ECO:0000313" key="3">
    <source>
        <dbReference type="Proteomes" id="UP000460626"/>
    </source>
</evidence>
<dbReference type="Gene3D" id="1.10.10.10">
    <property type="entry name" value="Winged helix-like DNA-binding domain superfamily/Winged helix DNA-binding domain"/>
    <property type="match status" value="1"/>
</dbReference>
<dbReference type="OrthoDB" id="7859599at2"/>
<proteinExistence type="predicted"/>
<organism evidence="2 3">
    <name type="scientific">Aurantiacibacter arachoides</name>
    <dbReference type="NCBI Taxonomy" id="1850444"/>
    <lineage>
        <taxon>Bacteria</taxon>
        <taxon>Pseudomonadati</taxon>
        <taxon>Pseudomonadota</taxon>
        <taxon>Alphaproteobacteria</taxon>
        <taxon>Sphingomonadales</taxon>
        <taxon>Erythrobacteraceae</taxon>
        <taxon>Aurantiacibacter</taxon>
    </lineage>
</organism>
<feature type="domain" description="HTH marR-type" evidence="1">
    <location>
        <begin position="63"/>
        <end position="206"/>
    </location>
</feature>